<keyword evidence="6" id="KW-1185">Reference proteome</keyword>
<dbReference type="InterPro" id="IPR036388">
    <property type="entry name" value="WH-like_DNA-bd_sf"/>
</dbReference>
<dbReference type="KEGG" id="msea:METESE_20170"/>
<sequence length="132" mass="13805">MRSALQVDPASAVPIWKQIEAGMRRLVAAGALGTGDPVPSVRDLARDLAVNPATVAKAYQHLVEAGLLAVRRGEGTFVQADPDGRRRERGALLEEGAAGFAALGRHLGFGLAEVQVALAEAWQRLDGKGGEA</sequence>
<keyword evidence="2" id="KW-0238">DNA-binding</keyword>
<dbReference type="InterPro" id="IPR000524">
    <property type="entry name" value="Tscrpt_reg_HTH_GntR"/>
</dbReference>
<dbReference type="PANTHER" id="PTHR38445:SF7">
    <property type="entry name" value="GNTR-FAMILY TRANSCRIPTIONAL REGULATOR"/>
    <property type="match status" value="1"/>
</dbReference>
<dbReference type="InterPro" id="IPR036390">
    <property type="entry name" value="WH_DNA-bd_sf"/>
</dbReference>
<reference evidence="5" key="1">
    <citation type="journal article" date="2023" name="Int. J. Syst. Evol. Microbiol.">
        <title>Mesoterricola silvestris gen. nov., sp. nov., Mesoterricola sediminis sp. nov., Geothrix oryzae sp. nov., Geothrix edaphica sp. nov., Geothrix rubra sp. nov., and Geothrix limicola sp. nov., six novel members of Acidobacteriota isolated from soils.</title>
        <authorList>
            <person name="Itoh H."/>
            <person name="Sugisawa Y."/>
            <person name="Mise K."/>
            <person name="Xu Z."/>
            <person name="Kuniyasu M."/>
            <person name="Ushijima N."/>
            <person name="Kawano K."/>
            <person name="Kobayashi E."/>
            <person name="Shiratori Y."/>
            <person name="Masuda Y."/>
            <person name="Senoo K."/>
        </authorList>
    </citation>
    <scope>NUCLEOTIDE SEQUENCE</scope>
    <source>
        <strain evidence="5">W786</strain>
    </source>
</reference>
<dbReference type="GO" id="GO:0003700">
    <property type="term" value="F:DNA-binding transcription factor activity"/>
    <property type="evidence" value="ECO:0007669"/>
    <property type="project" value="InterPro"/>
</dbReference>
<dbReference type="SMART" id="SM00345">
    <property type="entry name" value="HTH_GNTR"/>
    <property type="match status" value="1"/>
</dbReference>
<protein>
    <recommendedName>
        <fullName evidence="4">HTH gntR-type domain-containing protein</fullName>
    </recommendedName>
</protein>
<dbReference type="PANTHER" id="PTHR38445">
    <property type="entry name" value="HTH-TYPE TRANSCRIPTIONAL REPRESSOR YTRA"/>
    <property type="match status" value="1"/>
</dbReference>
<organism evidence="5 6">
    <name type="scientific">Mesoterricola sediminis</name>
    <dbReference type="NCBI Taxonomy" id="2927980"/>
    <lineage>
        <taxon>Bacteria</taxon>
        <taxon>Pseudomonadati</taxon>
        <taxon>Acidobacteriota</taxon>
        <taxon>Holophagae</taxon>
        <taxon>Holophagales</taxon>
        <taxon>Holophagaceae</taxon>
        <taxon>Mesoterricola</taxon>
    </lineage>
</organism>
<evidence type="ECO:0000256" key="3">
    <source>
        <dbReference type="ARBA" id="ARBA00023163"/>
    </source>
</evidence>
<dbReference type="RefSeq" id="WP_243330401.1">
    <property type="nucleotide sequence ID" value="NZ_AP027081.1"/>
</dbReference>
<name>A0AA48KCE2_9BACT</name>
<dbReference type="SUPFAM" id="SSF46785">
    <property type="entry name" value="Winged helix' DNA-binding domain"/>
    <property type="match status" value="1"/>
</dbReference>
<proteinExistence type="predicted"/>
<dbReference type="Proteomes" id="UP001228113">
    <property type="component" value="Chromosome"/>
</dbReference>
<dbReference type="Pfam" id="PF00392">
    <property type="entry name" value="GntR"/>
    <property type="match status" value="1"/>
</dbReference>
<dbReference type="PROSITE" id="PS50949">
    <property type="entry name" value="HTH_GNTR"/>
    <property type="match status" value="1"/>
</dbReference>
<dbReference type="GO" id="GO:0003677">
    <property type="term" value="F:DNA binding"/>
    <property type="evidence" value="ECO:0007669"/>
    <property type="project" value="UniProtKB-KW"/>
</dbReference>
<evidence type="ECO:0000259" key="4">
    <source>
        <dbReference type="PROSITE" id="PS50949"/>
    </source>
</evidence>
<dbReference type="EMBL" id="AP027081">
    <property type="protein sequence ID" value="BDU77059.1"/>
    <property type="molecule type" value="Genomic_DNA"/>
</dbReference>
<evidence type="ECO:0000313" key="6">
    <source>
        <dbReference type="Proteomes" id="UP001228113"/>
    </source>
</evidence>
<accession>A0AA48KCE2</accession>
<gene>
    <name evidence="5" type="ORF">METESE_20170</name>
</gene>
<dbReference type="Gene3D" id="1.10.10.10">
    <property type="entry name" value="Winged helix-like DNA-binding domain superfamily/Winged helix DNA-binding domain"/>
    <property type="match status" value="1"/>
</dbReference>
<dbReference type="CDD" id="cd07377">
    <property type="entry name" value="WHTH_GntR"/>
    <property type="match status" value="1"/>
</dbReference>
<evidence type="ECO:0000313" key="5">
    <source>
        <dbReference type="EMBL" id="BDU77059.1"/>
    </source>
</evidence>
<keyword evidence="3" id="KW-0804">Transcription</keyword>
<evidence type="ECO:0000256" key="1">
    <source>
        <dbReference type="ARBA" id="ARBA00023015"/>
    </source>
</evidence>
<dbReference type="AlphaFoldDB" id="A0AA48KCE2"/>
<feature type="domain" description="HTH gntR-type" evidence="4">
    <location>
        <begin position="13"/>
        <end position="81"/>
    </location>
</feature>
<evidence type="ECO:0000256" key="2">
    <source>
        <dbReference type="ARBA" id="ARBA00023125"/>
    </source>
</evidence>
<keyword evidence="1" id="KW-0805">Transcription regulation</keyword>